<sequence>MGRTGAGEAGLAEPGPRYRAPMASAEGSAKLNQSVRKAITLLRATAADRDANVSSLARSAGLPRATALRMIQTLEQEGFLLRIPGDDRVLLGPELLRLARNTDEQLLLREASRPIVGDLVADVRETATLSVVAPDGGLDLVSQVDAPAQLRPQSWVGQRFPLHASASGKVLLASYDDERLERFLAEPLAQFTPSTITTAEALRAELVRVREQHYAISRDEEEEGLSGVSTGIRGPADELLGVLSLGGPTQRLSRQRGRHAIDHLLRAAGRIEAALRRGRGSESVLEVVDRSGG</sequence>
<protein>
    <submittedName>
        <fullName evidence="7">IclR family transcriptional regulator</fullName>
    </submittedName>
</protein>
<dbReference type="PANTHER" id="PTHR30136">
    <property type="entry name" value="HELIX-TURN-HELIX TRANSCRIPTIONAL REGULATOR, ICLR FAMILY"/>
    <property type="match status" value="1"/>
</dbReference>
<dbReference type="EMBL" id="BSFQ01000002">
    <property type="protein sequence ID" value="GLL09712.1"/>
    <property type="molecule type" value="Genomic_DNA"/>
</dbReference>
<accession>A0A9W6KYQ0</accession>
<dbReference type="InterPro" id="IPR005471">
    <property type="entry name" value="Tscrpt_reg_IclR_N"/>
</dbReference>
<dbReference type="SMART" id="SM00346">
    <property type="entry name" value="HTH_ICLR"/>
    <property type="match status" value="1"/>
</dbReference>
<dbReference type="InterPro" id="IPR029016">
    <property type="entry name" value="GAF-like_dom_sf"/>
</dbReference>
<evidence type="ECO:0000313" key="8">
    <source>
        <dbReference type="Proteomes" id="UP001143463"/>
    </source>
</evidence>
<evidence type="ECO:0000256" key="1">
    <source>
        <dbReference type="ARBA" id="ARBA00023015"/>
    </source>
</evidence>
<name>A0A9W6KYQ0_9PSEU</name>
<dbReference type="PROSITE" id="PS51078">
    <property type="entry name" value="ICLR_ED"/>
    <property type="match status" value="1"/>
</dbReference>
<dbReference type="PROSITE" id="PS51077">
    <property type="entry name" value="HTH_ICLR"/>
    <property type="match status" value="1"/>
</dbReference>
<organism evidence="7 8">
    <name type="scientific">Pseudonocardia halophobica</name>
    <dbReference type="NCBI Taxonomy" id="29401"/>
    <lineage>
        <taxon>Bacteria</taxon>
        <taxon>Bacillati</taxon>
        <taxon>Actinomycetota</taxon>
        <taxon>Actinomycetes</taxon>
        <taxon>Pseudonocardiales</taxon>
        <taxon>Pseudonocardiaceae</taxon>
        <taxon>Pseudonocardia</taxon>
    </lineage>
</organism>
<dbReference type="AlphaFoldDB" id="A0A9W6KYQ0"/>
<dbReference type="SUPFAM" id="SSF46785">
    <property type="entry name" value="Winged helix' DNA-binding domain"/>
    <property type="match status" value="1"/>
</dbReference>
<dbReference type="PANTHER" id="PTHR30136:SF35">
    <property type="entry name" value="HTH-TYPE TRANSCRIPTIONAL REGULATOR RV1719"/>
    <property type="match status" value="1"/>
</dbReference>
<gene>
    <name evidence="7" type="ORF">GCM10017577_08520</name>
</gene>
<dbReference type="InterPro" id="IPR036388">
    <property type="entry name" value="WH-like_DNA-bd_sf"/>
</dbReference>
<evidence type="ECO:0000256" key="3">
    <source>
        <dbReference type="ARBA" id="ARBA00023163"/>
    </source>
</evidence>
<dbReference type="InterPro" id="IPR036390">
    <property type="entry name" value="WH_DNA-bd_sf"/>
</dbReference>
<dbReference type="Gene3D" id="1.10.10.10">
    <property type="entry name" value="Winged helix-like DNA-binding domain superfamily/Winged helix DNA-binding domain"/>
    <property type="match status" value="1"/>
</dbReference>
<dbReference type="InterPro" id="IPR050707">
    <property type="entry name" value="HTH_MetabolicPath_Reg"/>
</dbReference>
<evidence type="ECO:0000259" key="5">
    <source>
        <dbReference type="PROSITE" id="PS51077"/>
    </source>
</evidence>
<reference evidence="7" key="2">
    <citation type="submission" date="2023-01" db="EMBL/GenBank/DDBJ databases">
        <authorList>
            <person name="Sun Q."/>
            <person name="Evtushenko L."/>
        </authorList>
    </citation>
    <scope>NUCLEOTIDE SEQUENCE</scope>
    <source>
        <strain evidence="7">VKM Ac-1069</strain>
    </source>
</reference>
<dbReference type="Pfam" id="PF09339">
    <property type="entry name" value="HTH_IclR"/>
    <property type="match status" value="1"/>
</dbReference>
<feature type="domain" description="IclR-ED" evidence="6">
    <location>
        <begin position="94"/>
        <end position="277"/>
    </location>
</feature>
<dbReference type="InterPro" id="IPR014757">
    <property type="entry name" value="Tscrpt_reg_IclR_C"/>
</dbReference>
<dbReference type="Proteomes" id="UP001143463">
    <property type="component" value="Unassembled WGS sequence"/>
</dbReference>
<dbReference type="Pfam" id="PF01614">
    <property type="entry name" value="IclR_C"/>
    <property type="match status" value="1"/>
</dbReference>
<proteinExistence type="predicted"/>
<evidence type="ECO:0000313" key="7">
    <source>
        <dbReference type="EMBL" id="GLL09712.1"/>
    </source>
</evidence>
<feature type="region of interest" description="Disordered" evidence="4">
    <location>
        <begin position="1"/>
        <end position="26"/>
    </location>
</feature>
<dbReference type="GO" id="GO:0045892">
    <property type="term" value="P:negative regulation of DNA-templated transcription"/>
    <property type="evidence" value="ECO:0007669"/>
    <property type="project" value="TreeGrafter"/>
</dbReference>
<comment type="caution">
    <text evidence="7">The sequence shown here is derived from an EMBL/GenBank/DDBJ whole genome shotgun (WGS) entry which is preliminary data.</text>
</comment>
<evidence type="ECO:0000256" key="4">
    <source>
        <dbReference type="SAM" id="MobiDB-lite"/>
    </source>
</evidence>
<dbReference type="GO" id="GO:0003700">
    <property type="term" value="F:DNA-binding transcription factor activity"/>
    <property type="evidence" value="ECO:0007669"/>
    <property type="project" value="TreeGrafter"/>
</dbReference>
<dbReference type="SUPFAM" id="SSF55781">
    <property type="entry name" value="GAF domain-like"/>
    <property type="match status" value="1"/>
</dbReference>
<reference evidence="7" key="1">
    <citation type="journal article" date="2014" name="Int. J. Syst. Evol. Microbiol.">
        <title>Complete genome sequence of Corynebacterium casei LMG S-19264T (=DSM 44701T), isolated from a smear-ripened cheese.</title>
        <authorList>
            <consortium name="US DOE Joint Genome Institute (JGI-PGF)"/>
            <person name="Walter F."/>
            <person name="Albersmeier A."/>
            <person name="Kalinowski J."/>
            <person name="Ruckert C."/>
        </authorList>
    </citation>
    <scope>NUCLEOTIDE SEQUENCE</scope>
    <source>
        <strain evidence="7">VKM Ac-1069</strain>
    </source>
</reference>
<evidence type="ECO:0000259" key="6">
    <source>
        <dbReference type="PROSITE" id="PS51078"/>
    </source>
</evidence>
<dbReference type="Gene3D" id="3.30.450.40">
    <property type="match status" value="1"/>
</dbReference>
<keyword evidence="8" id="KW-1185">Reference proteome</keyword>
<keyword evidence="3" id="KW-0804">Transcription</keyword>
<keyword evidence="1" id="KW-0805">Transcription regulation</keyword>
<dbReference type="GO" id="GO:0003677">
    <property type="term" value="F:DNA binding"/>
    <property type="evidence" value="ECO:0007669"/>
    <property type="project" value="UniProtKB-KW"/>
</dbReference>
<feature type="domain" description="HTH iclR-type" evidence="5">
    <location>
        <begin position="32"/>
        <end position="93"/>
    </location>
</feature>
<keyword evidence="2" id="KW-0238">DNA-binding</keyword>
<evidence type="ECO:0000256" key="2">
    <source>
        <dbReference type="ARBA" id="ARBA00023125"/>
    </source>
</evidence>